<feature type="compositionally biased region" description="Low complexity" evidence="1">
    <location>
        <begin position="463"/>
        <end position="475"/>
    </location>
</feature>
<evidence type="ECO:0000256" key="1">
    <source>
        <dbReference type="SAM" id="MobiDB-lite"/>
    </source>
</evidence>
<dbReference type="EMBL" id="SDEE01000040">
    <property type="protein sequence ID" value="RXW23507.1"/>
    <property type="molecule type" value="Genomic_DNA"/>
</dbReference>
<gene>
    <name evidence="3" type="ORF">EST38_g2327</name>
</gene>
<feature type="region of interest" description="Disordered" evidence="1">
    <location>
        <begin position="435"/>
        <end position="478"/>
    </location>
</feature>
<evidence type="ECO:0000313" key="3">
    <source>
        <dbReference type="EMBL" id="RXW23507.1"/>
    </source>
</evidence>
<dbReference type="Pfam" id="PF12937">
    <property type="entry name" value="F-box-like"/>
    <property type="match status" value="1"/>
</dbReference>
<protein>
    <recommendedName>
        <fullName evidence="2">F-box domain-containing protein</fullName>
    </recommendedName>
</protein>
<dbReference type="Proteomes" id="UP000290288">
    <property type="component" value="Unassembled WGS sequence"/>
</dbReference>
<sequence length="717" mass="81543">MESLSTYHPPTDDEIAHYRSLLKEPQSEAIRIGEEIERQTKLLAGLREKQKAYTNFIAQHSAFLAPIRRLPPEVLQTIFVHCLPTDHNPSLAPKEAPFLLSHICRRWRDVAFRTPRLWARLHVHVPIYPEVPTSYQGLRSARDAGRLLEPARLTQEEVDLYRCIVERWEDKMHEYRTAIDAWLSRAAKCPLTISLQQSSNVSDATKGKEAQDSILETIFRFSKQWKSIQIHAPTPILERLLTMSKDDLESLEHFAAQWDISYRDRPTLAGMGGGGGGTGNAGESFGDSNPGITLFSDAPNLKRLSLQNVPYPLKHFHVQWDQITELILGKFALPNSDIFAPRPVLFAHRALDILERCPNLVRCRLTLGKTYAFNHNTPGGVGHHQFPHIDESREIVRLEYLECLCINEGNPLGNFFEFLEVPRLKELVFKTSQYPRARPVPTPPPISAATQAQLQDHGHHDPTVTATNPAPTVTPRRSTTSCLMPLFERYGENIEKLLLDESMLSNEDMERCFGLLKNLTHLKLTRMSYIRPFLDRTSPPGTEPNFVVGYLSRRIWERMTPKMPATKPAFVDSEGGYEDGLGEGLVSRFGDSDLLLPKLTSFSCRVHAPELVQDHVIEFLQARRHTCPSTTLLENFSIMFYATEPEQRYKNIANELVKLGANTEGMTLEVKYRRTYGDSLLGPSDFIVKPLLRPKWPTTGDRPGMFFGVEDTYEEDE</sequence>
<accession>A0A4Q2DT51</accession>
<organism evidence="3 4">
    <name type="scientific">Candolleomyces aberdarensis</name>
    <dbReference type="NCBI Taxonomy" id="2316362"/>
    <lineage>
        <taxon>Eukaryota</taxon>
        <taxon>Fungi</taxon>
        <taxon>Dikarya</taxon>
        <taxon>Basidiomycota</taxon>
        <taxon>Agaricomycotina</taxon>
        <taxon>Agaricomycetes</taxon>
        <taxon>Agaricomycetidae</taxon>
        <taxon>Agaricales</taxon>
        <taxon>Agaricineae</taxon>
        <taxon>Psathyrellaceae</taxon>
        <taxon>Candolleomyces</taxon>
    </lineage>
</organism>
<dbReference type="Gene3D" id="1.20.1280.50">
    <property type="match status" value="1"/>
</dbReference>
<dbReference type="InterPro" id="IPR001810">
    <property type="entry name" value="F-box_dom"/>
</dbReference>
<comment type="caution">
    <text evidence="3">The sequence shown here is derived from an EMBL/GenBank/DDBJ whole genome shotgun (WGS) entry which is preliminary data.</text>
</comment>
<dbReference type="OrthoDB" id="3365698at2759"/>
<proteinExistence type="predicted"/>
<dbReference type="STRING" id="2316362.A0A4Q2DT51"/>
<evidence type="ECO:0000313" key="4">
    <source>
        <dbReference type="Proteomes" id="UP000290288"/>
    </source>
</evidence>
<name>A0A4Q2DT51_9AGAR</name>
<keyword evidence="4" id="KW-1185">Reference proteome</keyword>
<evidence type="ECO:0000259" key="2">
    <source>
        <dbReference type="Pfam" id="PF12937"/>
    </source>
</evidence>
<feature type="domain" description="F-box" evidence="2">
    <location>
        <begin position="67"/>
        <end position="123"/>
    </location>
</feature>
<dbReference type="AlphaFoldDB" id="A0A4Q2DT51"/>
<reference evidence="3 4" key="1">
    <citation type="submission" date="2019-01" db="EMBL/GenBank/DDBJ databases">
        <title>Draft genome sequence of Psathyrella aberdarensis IHI B618.</title>
        <authorList>
            <person name="Buettner E."/>
            <person name="Kellner H."/>
        </authorList>
    </citation>
    <scope>NUCLEOTIDE SEQUENCE [LARGE SCALE GENOMIC DNA]</scope>
    <source>
        <strain evidence="3 4">IHI B618</strain>
    </source>
</reference>